<accession>A0A0A9GZH0</accession>
<protein>
    <submittedName>
        <fullName evidence="2">Uncharacterized protein</fullName>
    </submittedName>
</protein>
<proteinExistence type="predicted"/>
<reference evidence="2" key="1">
    <citation type="submission" date="2014-09" db="EMBL/GenBank/DDBJ databases">
        <authorList>
            <person name="Magalhaes I.L.F."/>
            <person name="Oliveira U."/>
            <person name="Santos F.R."/>
            <person name="Vidigal T.H.D.A."/>
            <person name="Brescovit A.D."/>
            <person name="Santos A.J."/>
        </authorList>
    </citation>
    <scope>NUCLEOTIDE SEQUENCE</scope>
    <source>
        <tissue evidence="2">Shoot tissue taken approximately 20 cm above the soil surface</tissue>
    </source>
</reference>
<evidence type="ECO:0000256" key="1">
    <source>
        <dbReference type="SAM" id="MobiDB-lite"/>
    </source>
</evidence>
<sequence length="27" mass="2507">MLSSSPSPCAPAPPSGASTSAGNYTAP</sequence>
<reference evidence="2" key="2">
    <citation type="journal article" date="2015" name="Data Brief">
        <title>Shoot transcriptome of the giant reed, Arundo donax.</title>
        <authorList>
            <person name="Barrero R.A."/>
            <person name="Guerrero F.D."/>
            <person name="Moolhuijzen P."/>
            <person name="Goolsby J.A."/>
            <person name="Tidwell J."/>
            <person name="Bellgard S.E."/>
            <person name="Bellgard M.I."/>
        </authorList>
    </citation>
    <scope>NUCLEOTIDE SEQUENCE</scope>
    <source>
        <tissue evidence="2">Shoot tissue taken approximately 20 cm above the soil surface</tissue>
    </source>
</reference>
<dbReference type="AlphaFoldDB" id="A0A0A9GZH0"/>
<evidence type="ECO:0000313" key="2">
    <source>
        <dbReference type="EMBL" id="JAE29922.1"/>
    </source>
</evidence>
<feature type="region of interest" description="Disordered" evidence="1">
    <location>
        <begin position="1"/>
        <end position="27"/>
    </location>
</feature>
<dbReference type="EMBL" id="GBRH01167974">
    <property type="protein sequence ID" value="JAE29922.1"/>
    <property type="molecule type" value="Transcribed_RNA"/>
</dbReference>
<organism evidence="2">
    <name type="scientific">Arundo donax</name>
    <name type="common">Giant reed</name>
    <name type="synonym">Donax arundinaceus</name>
    <dbReference type="NCBI Taxonomy" id="35708"/>
    <lineage>
        <taxon>Eukaryota</taxon>
        <taxon>Viridiplantae</taxon>
        <taxon>Streptophyta</taxon>
        <taxon>Embryophyta</taxon>
        <taxon>Tracheophyta</taxon>
        <taxon>Spermatophyta</taxon>
        <taxon>Magnoliopsida</taxon>
        <taxon>Liliopsida</taxon>
        <taxon>Poales</taxon>
        <taxon>Poaceae</taxon>
        <taxon>PACMAD clade</taxon>
        <taxon>Arundinoideae</taxon>
        <taxon>Arundineae</taxon>
        <taxon>Arundo</taxon>
    </lineage>
</organism>
<name>A0A0A9GZH0_ARUDO</name>